<dbReference type="Proteomes" id="UP000029665">
    <property type="component" value="Unassembled WGS sequence"/>
</dbReference>
<protein>
    <submittedName>
        <fullName evidence="2">Uncharacterized protein</fullName>
    </submittedName>
</protein>
<evidence type="ECO:0000313" key="3">
    <source>
        <dbReference type="Proteomes" id="UP000029665"/>
    </source>
</evidence>
<accession>A0A060SK47</accession>
<dbReference type="AlphaFoldDB" id="A0A060SK47"/>
<dbReference type="EMBL" id="CCBP010000115">
    <property type="protein sequence ID" value="CDO72609.1"/>
    <property type="molecule type" value="Genomic_DNA"/>
</dbReference>
<keyword evidence="3" id="KW-1185">Reference proteome</keyword>
<dbReference type="OMA" id="RYRAYRP"/>
<evidence type="ECO:0000313" key="2">
    <source>
        <dbReference type="EMBL" id="CDO72609.1"/>
    </source>
</evidence>
<sequence length="189" mass="20661">MPPHRKPRRYLTTASFYDKAGAIADGSPQPSPTAATFFWNGGAGRGALEVVDKGADSDDDEYTLTGYGEMSTDDAFMLPPSPTQTIKYRYRAYRPKLARLRKVRSSASKGPLKMKAGGHHSSEYMAILNAYLSGTPGKSGRRDFQALIQKYRDSTADSGQSRDTDAYATSRKGYTHGPSTSATVRRMDS</sequence>
<dbReference type="OrthoDB" id="2745352at2759"/>
<proteinExistence type="predicted"/>
<organism evidence="2 3">
    <name type="scientific">Pycnoporus cinnabarinus</name>
    <name type="common">Cinnabar-red polypore</name>
    <name type="synonym">Trametes cinnabarina</name>
    <dbReference type="NCBI Taxonomy" id="5643"/>
    <lineage>
        <taxon>Eukaryota</taxon>
        <taxon>Fungi</taxon>
        <taxon>Dikarya</taxon>
        <taxon>Basidiomycota</taxon>
        <taxon>Agaricomycotina</taxon>
        <taxon>Agaricomycetes</taxon>
        <taxon>Polyporales</taxon>
        <taxon>Polyporaceae</taxon>
        <taxon>Trametes</taxon>
    </lineage>
</organism>
<comment type="caution">
    <text evidence="2">The sequence shown here is derived from an EMBL/GenBank/DDBJ whole genome shotgun (WGS) entry which is preliminary data.</text>
</comment>
<feature type="compositionally biased region" description="Basic and acidic residues" evidence="1">
    <location>
        <begin position="151"/>
        <end position="165"/>
    </location>
</feature>
<feature type="region of interest" description="Disordered" evidence="1">
    <location>
        <begin position="151"/>
        <end position="189"/>
    </location>
</feature>
<dbReference type="HOGENOM" id="CLU_1435095_0_0_1"/>
<name>A0A060SK47_PYCCI</name>
<reference evidence="2" key="1">
    <citation type="submission" date="2014-01" db="EMBL/GenBank/DDBJ databases">
        <title>The genome of the white-rot fungus Pycnoporus cinnabarinus: a basidiomycete model with a versatile arsenal for lignocellulosic biomass breakdown.</title>
        <authorList>
            <person name="Levasseur A."/>
            <person name="Lomascolo A."/>
            <person name="Ruiz-Duenas F.J."/>
            <person name="Uzan E."/>
            <person name="Piumi F."/>
            <person name="Kues U."/>
            <person name="Ram A.F.J."/>
            <person name="Murat C."/>
            <person name="Haon M."/>
            <person name="Benoit I."/>
            <person name="Arfi Y."/>
            <person name="Chevret D."/>
            <person name="Drula E."/>
            <person name="Kwon M.J."/>
            <person name="Gouret P."/>
            <person name="Lesage-Meessen L."/>
            <person name="Lombard V."/>
            <person name="Mariette J."/>
            <person name="Noirot C."/>
            <person name="Park J."/>
            <person name="Patyshakuliyeva A."/>
            <person name="Wieneger R.A.B."/>
            <person name="Wosten H.A.B."/>
            <person name="Martin F."/>
            <person name="Coutinho P.M."/>
            <person name="de Vries R."/>
            <person name="Martinez A.T."/>
            <person name="Klopp C."/>
            <person name="Pontarotti P."/>
            <person name="Henrissat B."/>
            <person name="Record E."/>
        </authorList>
    </citation>
    <scope>NUCLEOTIDE SEQUENCE [LARGE SCALE GENOMIC DNA]</scope>
    <source>
        <strain evidence="2">BRFM137</strain>
    </source>
</reference>
<evidence type="ECO:0000256" key="1">
    <source>
        <dbReference type="SAM" id="MobiDB-lite"/>
    </source>
</evidence>
<gene>
    <name evidence="2" type="ORF">BN946_scf184985.g28</name>
</gene>